<organism evidence="1">
    <name type="scientific">viral metagenome</name>
    <dbReference type="NCBI Taxonomy" id="1070528"/>
    <lineage>
        <taxon>unclassified sequences</taxon>
        <taxon>metagenomes</taxon>
        <taxon>organismal metagenomes</taxon>
    </lineage>
</organism>
<proteinExistence type="predicted"/>
<reference evidence="1" key="1">
    <citation type="journal article" date="2020" name="Nature">
        <title>Giant virus diversity and host interactions through global metagenomics.</title>
        <authorList>
            <person name="Schulz F."/>
            <person name="Roux S."/>
            <person name="Paez-Espino D."/>
            <person name="Jungbluth S."/>
            <person name="Walsh D.A."/>
            <person name="Denef V.J."/>
            <person name="McMahon K.D."/>
            <person name="Konstantinidis K.T."/>
            <person name="Eloe-Fadrosh E.A."/>
            <person name="Kyrpides N.C."/>
            <person name="Woyke T."/>
        </authorList>
    </citation>
    <scope>NUCLEOTIDE SEQUENCE</scope>
    <source>
        <strain evidence="1">GVMAG-M-3300021120-1</strain>
    </source>
</reference>
<name>A0A6C0CIQ9_9ZZZZ</name>
<dbReference type="EMBL" id="MN739416">
    <property type="protein sequence ID" value="QHT03760.1"/>
    <property type="molecule type" value="Genomic_DNA"/>
</dbReference>
<evidence type="ECO:0000313" key="1">
    <source>
        <dbReference type="EMBL" id="QHT03760.1"/>
    </source>
</evidence>
<protein>
    <submittedName>
        <fullName evidence="1">Uncharacterized protein</fullName>
    </submittedName>
</protein>
<sequence>MRFTHLSATQVKEFHTPRKLGIKPKPAGVLWFACEDAWRTWIKDEVGNEEWLKQYKYEYTAELGESKLIVLKTYKDIQEFNTKFSGDEDYNTINWDRVRKETGKSGIFVKNPRIFKARQDFLWYSSFDICSVGVWSSDAIRSFVGKKI</sequence>
<accession>A0A6C0CIQ9</accession>
<dbReference type="AlphaFoldDB" id="A0A6C0CIQ9"/>